<feature type="region of interest" description="Disordered" evidence="1">
    <location>
        <begin position="1"/>
        <end position="67"/>
    </location>
</feature>
<evidence type="ECO:0000256" key="1">
    <source>
        <dbReference type="SAM" id="MobiDB-lite"/>
    </source>
</evidence>
<name>A0AB39BHB4_9MICO</name>
<organism evidence="2">
    <name type="scientific">Herbiconiux sp. A18JL235</name>
    <dbReference type="NCBI Taxonomy" id="3152363"/>
    <lineage>
        <taxon>Bacteria</taxon>
        <taxon>Bacillati</taxon>
        <taxon>Actinomycetota</taxon>
        <taxon>Actinomycetes</taxon>
        <taxon>Micrococcales</taxon>
        <taxon>Microbacteriaceae</taxon>
        <taxon>Herbiconiux</taxon>
    </lineage>
</organism>
<feature type="compositionally biased region" description="Acidic residues" evidence="1">
    <location>
        <begin position="57"/>
        <end position="67"/>
    </location>
</feature>
<dbReference type="RefSeq" id="WP_368498366.1">
    <property type="nucleotide sequence ID" value="NZ_CP162511.1"/>
</dbReference>
<protein>
    <recommendedName>
        <fullName evidence="3">Multidrug transporter</fullName>
    </recommendedName>
</protein>
<evidence type="ECO:0008006" key="3">
    <source>
        <dbReference type="Google" id="ProtNLM"/>
    </source>
</evidence>
<dbReference type="EMBL" id="CP162511">
    <property type="protein sequence ID" value="XDI05977.1"/>
    <property type="molecule type" value="Genomic_DNA"/>
</dbReference>
<accession>A0AB39BHB4</accession>
<proteinExistence type="predicted"/>
<sequence length="84" mass="8902">MGIQSGNDEETVEKDMSYSPASGQETEEAQEDPRGSTHLDDPEIDASAVKTVPGEGGPDDVGEIDVDEEAIRASIAERSAQTRP</sequence>
<gene>
    <name evidence="2" type="ORF">ABFY20_02445</name>
</gene>
<dbReference type="AlphaFoldDB" id="A0AB39BHB4"/>
<feature type="compositionally biased region" description="Basic and acidic residues" evidence="1">
    <location>
        <begin position="31"/>
        <end position="41"/>
    </location>
</feature>
<reference evidence="2" key="1">
    <citation type="submission" date="2024-05" db="EMBL/GenBank/DDBJ databases">
        <title>Herbiconiux sp. A18JL235.</title>
        <authorList>
            <person name="Zhang G."/>
        </authorList>
    </citation>
    <scope>NUCLEOTIDE SEQUENCE</scope>
    <source>
        <strain evidence="2">A18JL235</strain>
    </source>
</reference>
<evidence type="ECO:0000313" key="2">
    <source>
        <dbReference type="EMBL" id="XDI05977.1"/>
    </source>
</evidence>